<dbReference type="Proteomes" id="UP000781932">
    <property type="component" value="Unassembled WGS sequence"/>
</dbReference>
<organism evidence="2 3">
    <name type="scientific">Colletotrichum karsti</name>
    <dbReference type="NCBI Taxonomy" id="1095194"/>
    <lineage>
        <taxon>Eukaryota</taxon>
        <taxon>Fungi</taxon>
        <taxon>Dikarya</taxon>
        <taxon>Ascomycota</taxon>
        <taxon>Pezizomycotina</taxon>
        <taxon>Sordariomycetes</taxon>
        <taxon>Hypocreomycetidae</taxon>
        <taxon>Glomerellales</taxon>
        <taxon>Glomerellaceae</taxon>
        <taxon>Colletotrichum</taxon>
        <taxon>Colletotrichum boninense species complex</taxon>
    </lineage>
</organism>
<evidence type="ECO:0000313" key="2">
    <source>
        <dbReference type="EMBL" id="KAF9882128.1"/>
    </source>
</evidence>
<evidence type="ECO:0000313" key="3">
    <source>
        <dbReference type="Proteomes" id="UP000781932"/>
    </source>
</evidence>
<comment type="caution">
    <text evidence="2">The sequence shown here is derived from an EMBL/GenBank/DDBJ whole genome shotgun (WGS) entry which is preliminary data.</text>
</comment>
<dbReference type="EMBL" id="JAATWM020000001">
    <property type="protein sequence ID" value="KAF9882128.1"/>
    <property type="molecule type" value="Genomic_DNA"/>
</dbReference>
<proteinExistence type="predicted"/>
<feature type="region of interest" description="Disordered" evidence="1">
    <location>
        <begin position="15"/>
        <end position="37"/>
    </location>
</feature>
<dbReference type="GeneID" id="62155958"/>
<dbReference type="OrthoDB" id="4799896at2759"/>
<keyword evidence="3" id="KW-1185">Reference proteome</keyword>
<gene>
    <name evidence="2" type="ORF">CkaCkLH20_00164</name>
</gene>
<reference evidence="2" key="2">
    <citation type="submission" date="2020-11" db="EMBL/GenBank/DDBJ databases">
        <title>Whole genome sequencing of Colletotrichum sp.</title>
        <authorList>
            <person name="Li H."/>
        </authorList>
    </citation>
    <scope>NUCLEOTIDE SEQUENCE</scope>
    <source>
        <strain evidence="2">CkLH20</strain>
    </source>
</reference>
<dbReference type="RefSeq" id="XP_038751589.1">
    <property type="nucleotide sequence ID" value="XM_038882884.1"/>
</dbReference>
<protein>
    <submittedName>
        <fullName evidence="2">Uncharacterized protein</fullName>
    </submittedName>
</protein>
<evidence type="ECO:0000256" key="1">
    <source>
        <dbReference type="SAM" id="MobiDB-lite"/>
    </source>
</evidence>
<name>A0A9P6IEQ5_9PEZI</name>
<accession>A0A9P6IEQ5</accession>
<sequence>MTYKTIKGAVALTSQRGEKTSANPLHLMPPGASDENARVPPEKLTLALNSSNWRKPLVPRSDNIENTRIRQDRKQHHLGNDFDLADPATHWRKPVLGVDPLLNATNPVFEEKRSDMPEKIFERENEPAAKSRCMARTFTHLDPSIRGHESS</sequence>
<dbReference type="AlphaFoldDB" id="A0A9P6IEQ5"/>
<reference evidence="2" key="1">
    <citation type="submission" date="2020-03" db="EMBL/GenBank/DDBJ databases">
        <authorList>
            <person name="He L."/>
        </authorList>
    </citation>
    <scope>NUCLEOTIDE SEQUENCE</scope>
    <source>
        <strain evidence="2">CkLH20</strain>
    </source>
</reference>